<dbReference type="InterPro" id="IPR010730">
    <property type="entry name" value="HET"/>
</dbReference>
<evidence type="ECO:0000313" key="3">
    <source>
        <dbReference type="Proteomes" id="UP001303473"/>
    </source>
</evidence>
<protein>
    <submittedName>
        <fullName evidence="2">Heterokaryon incompatibility protein-domain-containing protein</fullName>
    </submittedName>
</protein>
<accession>A0AAN6S0C5</accession>
<comment type="caution">
    <text evidence="2">The sequence shown here is derived from an EMBL/GenBank/DDBJ whole genome shotgun (WGS) entry which is preliminary data.</text>
</comment>
<proteinExistence type="predicted"/>
<feature type="domain" description="Heterokaryon incompatibility" evidence="1">
    <location>
        <begin position="22"/>
        <end position="109"/>
    </location>
</feature>
<dbReference type="Pfam" id="PF06985">
    <property type="entry name" value="HET"/>
    <property type="match status" value="1"/>
</dbReference>
<name>A0AAN6S0C5_9PEZI</name>
<reference evidence="3" key="1">
    <citation type="journal article" date="2023" name="Mol. Phylogenet. Evol.">
        <title>Genome-scale phylogeny and comparative genomics of the fungal order Sordariales.</title>
        <authorList>
            <person name="Hensen N."/>
            <person name="Bonometti L."/>
            <person name="Westerberg I."/>
            <person name="Brannstrom I.O."/>
            <person name="Guillou S."/>
            <person name="Cros-Aarteil S."/>
            <person name="Calhoun S."/>
            <person name="Haridas S."/>
            <person name="Kuo A."/>
            <person name="Mondo S."/>
            <person name="Pangilinan J."/>
            <person name="Riley R."/>
            <person name="LaButti K."/>
            <person name="Andreopoulos B."/>
            <person name="Lipzen A."/>
            <person name="Chen C."/>
            <person name="Yan M."/>
            <person name="Daum C."/>
            <person name="Ng V."/>
            <person name="Clum A."/>
            <person name="Steindorff A."/>
            <person name="Ohm R.A."/>
            <person name="Martin F."/>
            <person name="Silar P."/>
            <person name="Natvig D.O."/>
            <person name="Lalanne C."/>
            <person name="Gautier V."/>
            <person name="Ament-Velasquez S.L."/>
            <person name="Kruys A."/>
            <person name="Hutchinson M.I."/>
            <person name="Powell A.J."/>
            <person name="Barry K."/>
            <person name="Miller A.N."/>
            <person name="Grigoriev I.V."/>
            <person name="Debuchy R."/>
            <person name="Gladieux P."/>
            <person name="Hiltunen Thoren M."/>
            <person name="Johannesson H."/>
        </authorList>
    </citation>
    <scope>NUCLEOTIDE SEQUENCE [LARGE SCALE GENOMIC DNA]</scope>
    <source>
        <strain evidence="3">CBS 340.73</strain>
    </source>
</reference>
<evidence type="ECO:0000313" key="2">
    <source>
        <dbReference type="EMBL" id="KAK3935794.1"/>
    </source>
</evidence>
<dbReference type="Proteomes" id="UP001303473">
    <property type="component" value="Unassembled WGS sequence"/>
</dbReference>
<keyword evidence="3" id="KW-1185">Reference proteome</keyword>
<sequence length="647" mass="72330">MRLLNVDSLELEMFEDGPKAAYAILSHTWGEEEVSFQEMMQDCRESVQNKKGFAKIVGCCDKARSEGYQHVWIDTCCIDKSSSAELSEAINSMFKWYRSAEVCYAYLSDVVVEGTCDGGPSLEDALERSRWFTRGWTLQELLAPLEVIFFNSQWEEIGTRDTLRDEISEITGIPVAVLQMDQVDWDRPRNRGSVIGEYSVAQRMSWAANRHTTRIEDEAYCLMGLFDVNMPLLYGEGRKAFKRLQLEIMKDSYDPSLLAWGSSDSFGVIEGVLAQSPSMFEDCGDIDWKKSRTFTGVAAKQPSLGNPNLCHDIIGSSLRMKAAVTPPAPAGRLRLLHYTAFETFMNVVSFRAKALAASSDVERVDRPYEHDGSLDLAYLSKEADDPSYNSYTALKRSFHVFDYGFLVQHKSRDVVLVMLDGCMKKGKYMIGITLCTDSTGLLKRVHWPSRFVSYMPEYTYNTSTYGSTVPLPWKFHTLNLALSGTEVLQQPPLPRWAKCLVRVLPGLTATHTATGASVLPAELAGDVPYRLSHTIPETVYHAADCWYTDRWGQATDRASFGLRPCFSLQASRKTGIRRAMAFEHVADASLSFLVIFTLVQPARKATKVTGEATGKANAINTGDAELHWLQVGIHRGEQAIEGSRPSA</sequence>
<dbReference type="EMBL" id="MU853906">
    <property type="protein sequence ID" value="KAK3935794.1"/>
    <property type="molecule type" value="Genomic_DNA"/>
</dbReference>
<dbReference type="AlphaFoldDB" id="A0AAN6S0C5"/>
<dbReference type="PANTHER" id="PTHR10622">
    <property type="entry name" value="HET DOMAIN-CONTAINING PROTEIN"/>
    <property type="match status" value="1"/>
</dbReference>
<gene>
    <name evidence="2" type="ORF">QBC46DRAFT_421211</name>
</gene>
<organism evidence="2 3">
    <name type="scientific">Diplogelasinospora grovesii</name>
    <dbReference type="NCBI Taxonomy" id="303347"/>
    <lineage>
        <taxon>Eukaryota</taxon>
        <taxon>Fungi</taxon>
        <taxon>Dikarya</taxon>
        <taxon>Ascomycota</taxon>
        <taxon>Pezizomycotina</taxon>
        <taxon>Sordariomycetes</taxon>
        <taxon>Sordariomycetidae</taxon>
        <taxon>Sordariales</taxon>
        <taxon>Diplogelasinosporaceae</taxon>
        <taxon>Diplogelasinospora</taxon>
    </lineage>
</organism>
<dbReference type="PANTHER" id="PTHR10622:SF10">
    <property type="entry name" value="HET DOMAIN-CONTAINING PROTEIN"/>
    <property type="match status" value="1"/>
</dbReference>
<evidence type="ECO:0000259" key="1">
    <source>
        <dbReference type="Pfam" id="PF06985"/>
    </source>
</evidence>